<feature type="region of interest" description="Disordered" evidence="1">
    <location>
        <begin position="84"/>
        <end position="132"/>
    </location>
</feature>
<keyword evidence="3" id="KW-1185">Reference proteome</keyword>
<feature type="compositionally biased region" description="Polar residues" evidence="1">
    <location>
        <begin position="1"/>
        <end position="42"/>
    </location>
</feature>
<evidence type="ECO:0000313" key="3">
    <source>
        <dbReference type="Proteomes" id="UP000652761"/>
    </source>
</evidence>
<evidence type="ECO:0000313" key="2">
    <source>
        <dbReference type="EMBL" id="MQL79290.1"/>
    </source>
</evidence>
<organism evidence="2 3">
    <name type="scientific">Colocasia esculenta</name>
    <name type="common">Wild taro</name>
    <name type="synonym">Arum esculentum</name>
    <dbReference type="NCBI Taxonomy" id="4460"/>
    <lineage>
        <taxon>Eukaryota</taxon>
        <taxon>Viridiplantae</taxon>
        <taxon>Streptophyta</taxon>
        <taxon>Embryophyta</taxon>
        <taxon>Tracheophyta</taxon>
        <taxon>Spermatophyta</taxon>
        <taxon>Magnoliopsida</taxon>
        <taxon>Liliopsida</taxon>
        <taxon>Araceae</taxon>
        <taxon>Aroideae</taxon>
        <taxon>Colocasieae</taxon>
        <taxon>Colocasia</taxon>
    </lineage>
</organism>
<sequence>MMRQAGQRSSQTHGQWHNTLTRNAQADCNTDSPTGNNDSSALQREREQRQPKQTRTSFGKNLHQKHQEPSWENITRTQPNEMAHFKPQGQHNRNLTRTQGNQAMHLNPEGNATTTRNEHNTVLGKPHFRKNQ</sequence>
<protein>
    <submittedName>
        <fullName evidence="2">Uncharacterized protein</fullName>
    </submittedName>
</protein>
<feature type="compositionally biased region" description="Polar residues" evidence="1">
    <location>
        <begin position="89"/>
        <end position="115"/>
    </location>
</feature>
<evidence type="ECO:0000256" key="1">
    <source>
        <dbReference type="SAM" id="MobiDB-lite"/>
    </source>
</evidence>
<name>A0A843UBH1_COLES</name>
<comment type="caution">
    <text evidence="2">The sequence shown here is derived from an EMBL/GenBank/DDBJ whole genome shotgun (WGS) entry which is preliminary data.</text>
</comment>
<gene>
    <name evidence="2" type="ORF">Taro_011724</name>
</gene>
<proteinExistence type="predicted"/>
<reference evidence="2" key="1">
    <citation type="submission" date="2017-07" db="EMBL/GenBank/DDBJ databases">
        <title>Taro Niue Genome Assembly and Annotation.</title>
        <authorList>
            <person name="Atibalentja N."/>
            <person name="Keating K."/>
            <person name="Fields C.J."/>
        </authorList>
    </citation>
    <scope>NUCLEOTIDE SEQUENCE</scope>
    <source>
        <strain evidence="2">Niue_2</strain>
        <tissue evidence="2">Leaf</tissue>
    </source>
</reference>
<dbReference type="AlphaFoldDB" id="A0A843UBH1"/>
<dbReference type="Proteomes" id="UP000652761">
    <property type="component" value="Unassembled WGS sequence"/>
</dbReference>
<dbReference type="EMBL" id="NMUH01000446">
    <property type="protein sequence ID" value="MQL79290.1"/>
    <property type="molecule type" value="Genomic_DNA"/>
</dbReference>
<accession>A0A843UBH1</accession>
<feature type="region of interest" description="Disordered" evidence="1">
    <location>
        <begin position="1"/>
        <end position="72"/>
    </location>
</feature>